<keyword evidence="4 6" id="KW-0472">Membrane</keyword>
<evidence type="ECO:0000256" key="4">
    <source>
        <dbReference type="ARBA" id="ARBA00023136"/>
    </source>
</evidence>
<evidence type="ECO:0000313" key="8">
    <source>
        <dbReference type="EMBL" id="RUS32520.1"/>
    </source>
</evidence>
<feature type="domain" description="Anoctamin transmembrane" evidence="7">
    <location>
        <begin position="237"/>
        <end position="738"/>
    </location>
</feature>
<keyword evidence="2 6" id="KW-0812">Transmembrane</keyword>
<keyword evidence="3 6" id="KW-1133">Transmembrane helix</keyword>
<dbReference type="InterPro" id="IPR007632">
    <property type="entry name" value="Anoctamin"/>
</dbReference>
<feature type="transmembrane region" description="Helical" evidence="6">
    <location>
        <begin position="248"/>
        <end position="275"/>
    </location>
</feature>
<feature type="transmembrane region" description="Helical" evidence="6">
    <location>
        <begin position="662"/>
        <end position="683"/>
    </location>
</feature>
<accession>A0A433QRW6</accession>
<reference evidence="8 9" key="1">
    <citation type="journal article" date="2018" name="New Phytol.">
        <title>Phylogenomics of Endogonaceae and evolution of mycorrhizas within Mucoromycota.</title>
        <authorList>
            <person name="Chang Y."/>
            <person name="Desiro A."/>
            <person name="Na H."/>
            <person name="Sandor L."/>
            <person name="Lipzen A."/>
            <person name="Clum A."/>
            <person name="Barry K."/>
            <person name="Grigoriev I.V."/>
            <person name="Martin F.M."/>
            <person name="Stajich J.E."/>
            <person name="Smith M.E."/>
            <person name="Bonito G."/>
            <person name="Spatafora J.W."/>
        </authorList>
    </citation>
    <scope>NUCLEOTIDE SEQUENCE [LARGE SCALE GENOMIC DNA]</scope>
    <source>
        <strain evidence="8 9">AD002</strain>
    </source>
</reference>
<feature type="compositionally biased region" description="Basic residues" evidence="5">
    <location>
        <begin position="817"/>
        <end position="830"/>
    </location>
</feature>
<evidence type="ECO:0000256" key="3">
    <source>
        <dbReference type="ARBA" id="ARBA00022989"/>
    </source>
</evidence>
<feature type="region of interest" description="Disordered" evidence="5">
    <location>
        <begin position="743"/>
        <end position="830"/>
    </location>
</feature>
<evidence type="ECO:0000313" key="9">
    <source>
        <dbReference type="Proteomes" id="UP000274822"/>
    </source>
</evidence>
<dbReference type="InterPro" id="IPR049452">
    <property type="entry name" value="Anoctamin_TM"/>
</dbReference>
<dbReference type="EMBL" id="RBNJ01001999">
    <property type="protein sequence ID" value="RUS32520.1"/>
    <property type="molecule type" value="Genomic_DNA"/>
</dbReference>
<dbReference type="Pfam" id="PF04547">
    <property type="entry name" value="Anoctamin"/>
    <property type="match status" value="1"/>
</dbReference>
<comment type="subcellular location">
    <subcellularLocation>
        <location evidence="1">Membrane</location>
        <topology evidence="1">Multi-pass membrane protein</topology>
    </subcellularLocation>
</comment>
<feature type="transmembrane region" description="Helical" evidence="6">
    <location>
        <begin position="381"/>
        <end position="405"/>
    </location>
</feature>
<proteinExistence type="predicted"/>
<sequence length="830" mass="94013">MQSSLFPPLHPTDLVTFTINHLPPPLPTLLGHAIDVRKESAFFKPEDLYKFEGAEQGMAWADIALRFWDSGKRNLLVRIEIARVVDGCRFHSSHISTRAGSLAIQVHNILIHAEIKKHHTLSQLRGTGLRYLLHEKVYTAAYTLHDGPYKDTPSHYVLYPSTPSTDPNLDSAEDAARVEGSVYLQRAKAEVGLNAKPGLDAKAEFNAPDLPKPRRMREWLYNNWVLRWTRVQPLQEVRMYFGEKVAIYFAWLGFYTTWLWIAAPVGFGVFVYGVVMTSSYPELPVATGSTAATTIPATQIISRVFDNATTAPFAFFMSVWTTLFLEFWKRRNYILQWEWDVLEFEKEEQPRPEYYGTTVRISPVTMRDELYYPSSLKLTKAVVSGMLVGASILIVLCTVGTLIVFTAWTRSVHALSGYWSAVVSAMVNLATIMLLNRVYARFAVILTNFENHRTQTMYEGSLIVKHYLFSFINFYSTLFYILIFKQQFGRNLLGQSELDDQCQYGSCMTELTIQLAITFVGRQAIAQGQEVFIPWITKLYYKKRDSLARHPPHQGEYAHHDVTQQHGLPASNPLVSPHPTMVPQWVEDGHLPVYDDSIFTEYNEMVVQFGFVSLFVAAFPLAPLLALLNNVIEVRSDAYKLLTAYQRPVAYQAQDIGMWEKILNILSIISVLTNGAIIAFQSAYMERVLINRFGQENLLASRLGFLIVFEHAVLLLKFLLAYLIPDMPTFVKVAIERESYTARKKLSPADDPSDSDTDTDSSPHSPIPGSGDERIEMDMERGRARSDALARDSALAATAMSEGVPMGRREAPEGKPEKRRRSGKRKARGE</sequence>
<protein>
    <submittedName>
        <fullName evidence="8">Calcium-activated chloride channel-domain-containing protein</fullName>
    </submittedName>
</protein>
<feature type="transmembrane region" description="Helical" evidence="6">
    <location>
        <begin position="703"/>
        <end position="724"/>
    </location>
</feature>
<dbReference type="AlphaFoldDB" id="A0A433QRW6"/>
<keyword evidence="9" id="KW-1185">Reference proteome</keyword>
<feature type="compositionally biased region" description="Basic and acidic residues" evidence="5">
    <location>
        <begin position="771"/>
        <end position="790"/>
    </location>
</feature>
<dbReference type="Proteomes" id="UP000274822">
    <property type="component" value="Unassembled WGS sequence"/>
</dbReference>
<comment type="caution">
    <text evidence="8">The sequence shown here is derived from an EMBL/GenBank/DDBJ whole genome shotgun (WGS) entry which is preliminary data.</text>
</comment>
<feature type="transmembrane region" description="Helical" evidence="6">
    <location>
        <begin position="462"/>
        <end position="483"/>
    </location>
</feature>
<name>A0A433QRW6_9FUNG</name>
<feature type="transmembrane region" description="Helical" evidence="6">
    <location>
        <begin position="417"/>
        <end position="435"/>
    </location>
</feature>
<evidence type="ECO:0000256" key="5">
    <source>
        <dbReference type="SAM" id="MobiDB-lite"/>
    </source>
</evidence>
<dbReference type="PANTHER" id="PTHR12308">
    <property type="entry name" value="ANOCTAMIN"/>
    <property type="match status" value="1"/>
</dbReference>
<dbReference type="GO" id="GO:0005254">
    <property type="term" value="F:chloride channel activity"/>
    <property type="evidence" value="ECO:0007669"/>
    <property type="project" value="TreeGrafter"/>
</dbReference>
<organism evidence="8 9">
    <name type="scientific">Jimgerdemannia flammicorona</name>
    <dbReference type="NCBI Taxonomy" id="994334"/>
    <lineage>
        <taxon>Eukaryota</taxon>
        <taxon>Fungi</taxon>
        <taxon>Fungi incertae sedis</taxon>
        <taxon>Mucoromycota</taxon>
        <taxon>Mucoromycotina</taxon>
        <taxon>Endogonomycetes</taxon>
        <taxon>Endogonales</taxon>
        <taxon>Endogonaceae</taxon>
        <taxon>Jimgerdemannia</taxon>
    </lineage>
</organism>
<evidence type="ECO:0000256" key="2">
    <source>
        <dbReference type="ARBA" id="ARBA00022692"/>
    </source>
</evidence>
<evidence type="ECO:0000256" key="1">
    <source>
        <dbReference type="ARBA" id="ARBA00004141"/>
    </source>
</evidence>
<feature type="transmembrane region" description="Helical" evidence="6">
    <location>
        <begin position="605"/>
        <end position="628"/>
    </location>
</feature>
<dbReference type="PANTHER" id="PTHR12308:SF84">
    <property type="entry name" value="ANOCTAMIN"/>
    <property type="match status" value="1"/>
</dbReference>
<feature type="compositionally biased region" description="Basic and acidic residues" evidence="5">
    <location>
        <begin position="807"/>
        <end position="816"/>
    </location>
</feature>
<evidence type="ECO:0000256" key="6">
    <source>
        <dbReference type="SAM" id="Phobius"/>
    </source>
</evidence>
<dbReference type="GO" id="GO:0005886">
    <property type="term" value="C:plasma membrane"/>
    <property type="evidence" value="ECO:0007669"/>
    <property type="project" value="TreeGrafter"/>
</dbReference>
<gene>
    <name evidence="8" type="ORF">BC938DRAFT_475179</name>
</gene>
<evidence type="ECO:0000259" key="7">
    <source>
        <dbReference type="Pfam" id="PF04547"/>
    </source>
</evidence>